<feature type="non-terminal residue" evidence="1">
    <location>
        <position position="31"/>
    </location>
</feature>
<protein>
    <submittedName>
        <fullName evidence="1">Uncharacterized protein</fullName>
    </submittedName>
</protein>
<accession>A0A821WRJ6</accession>
<evidence type="ECO:0000313" key="1">
    <source>
        <dbReference type="EMBL" id="CAF4932063.1"/>
    </source>
</evidence>
<comment type="caution">
    <text evidence="1">The sequence shown here is derived from an EMBL/GenBank/DDBJ whole genome shotgun (WGS) entry which is preliminary data.</text>
</comment>
<dbReference type="EMBL" id="CAJOBP010086335">
    <property type="protein sequence ID" value="CAF4932063.1"/>
    <property type="molecule type" value="Genomic_DNA"/>
</dbReference>
<reference evidence="1" key="1">
    <citation type="submission" date="2021-02" db="EMBL/GenBank/DDBJ databases">
        <authorList>
            <person name="Nowell W R."/>
        </authorList>
    </citation>
    <scope>NUCLEOTIDE SEQUENCE</scope>
</reference>
<dbReference type="AlphaFoldDB" id="A0A821WRJ6"/>
<proteinExistence type="predicted"/>
<organism evidence="1 2">
    <name type="scientific">Rotaria socialis</name>
    <dbReference type="NCBI Taxonomy" id="392032"/>
    <lineage>
        <taxon>Eukaryota</taxon>
        <taxon>Metazoa</taxon>
        <taxon>Spiralia</taxon>
        <taxon>Gnathifera</taxon>
        <taxon>Rotifera</taxon>
        <taxon>Eurotatoria</taxon>
        <taxon>Bdelloidea</taxon>
        <taxon>Philodinida</taxon>
        <taxon>Philodinidae</taxon>
        <taxon>Rotaria</taxon>
    </lineage>
</organism>
<gene>
    <name evidence="1" type="ORF">UJA718_LOCUS46914</name>
</gene>
<keyword evidence="2" id="KW-1185">Reference proteome</keyword>
<dbReference type="Proteomes" id="UP000663873">
    <property type="component" value="Unassembled WGS sequence"/>
</dbReference>
<sequence length="31" mass="3420">MIVDFSDTCITGAYGDVKTIRAGIEELEFKP</sequence>
<name>A0A821WRJ6_9BILA</name>
<evidence type="ECO:0000313" key="2">
    <source>
        <dbReference type="Proteomes" id="UP000663873"/>
    </source>
</evidence>